<evidence type="ECO:0000313" key="3">
    <source>
        <dbReference type="Proteomes" id="UP000662873"/>
    </source>
</evidence>
<dbReference type="AlphaFoldDB" id="A0A809SD88"/>
<feature type="domain" description="Cupin type-2" evidence="1">
    <location>
        <begin position="34"/>
        <end position="100"/>
    </location>
</feature>
<name>A0A809SD88_9BACT</name>
<proteinExistence type="predicted"/>
<reference evidence="2" key="1">
    <citation type="journal article" name="DNA Res.">
        <title>The physiological potential of anammox bacteria as revealed by their core genome structure.</title>
        <authorList>
            <person name="Okubo T."/>
            <person name="Toyoda A."/>
            <person name="Fukuhara K."/>
            <person name="Uchiyama I."/>
            <person name="Harigaya Y."/>
            <person name="Kuroiwa M."/>
            <person name="Suzuki T."/>
            <person name="Murakami Y."/>
            <person name="Suwa Y."/>
            <person name="Takami H."/>
        </authorList>
    </citation>
    <scope>NUCLEOTIDE SEQUENCE</scope>
    <source>
        <strain evidence="2">317325-2</strain>
    </source>
</reference>
<dbReference type="Gene3D" id="2.60.120.10">
    <property type="entry name" value="Jelly Rolls"/>
    <property type="match status" value="1"/>
</dbReference>
<accession>A0A809SD88</accession>
<evidence type="ECO:0000313" key="2">
    <source>
        <dbReference type="EMBL" id="BBO22834.1"/>
    </source>
</evidence>
<dbReference type="InterPro" id="IPR013096">
    <property type="entry name" value="Cupin_2"/>
</dbReference>
<dbReference type="Pfam" id="PF07883">
    <property type="entry name" value="Cupin_2"/>
    <property type="match status" value="1"/>
</dbReference>
<dbReference type="InterPro" id="IPR014710">
    <property type="entry name" value="RmlC-like_jellyroll"/>
</dbReference>
<dbReference type="SUPFAM" id="SSF51182">
    <property type="entry name" value="RmlC-like cupins"/>
    <property type="match status" value="1"/>
</dbReference>
<dbReference type="Proteomes" id="UP000662873">
    <property type="component" value="Chromosome"/>
</dbReference>
<organism evidence="2 3">
    <name type="scientific">Candidatus Nitrosymbiomonas proteolyticus</name>
    <dbReference type="NCBI Taxonomy" id="2608984"/>
    <lineage>
        <taxon>Bacteria</taxon>
        <taxon>Bacillati</taxon>
        <taxon>Armatimonadota</taxon>
        <taxon>Armatimonadota incertae sedis</taxon>
        <taxon>Candidatus Nitrosymbiomonas</taxon>
    </lineage>
</organism>
<dbReference type="PANTHER" id="PTHR40112:SF1">
    <property type="entry name" value="H2HPP ISOMERASE"/>
    <property type="match status" value="1"/>
</dbReference>
<dbReference type="InterPro" id="IPR052535">
    <property type="entry name" value="Bacilysin_H2HPP_isomerase"/>
</dbReference>
<dbReference type="KEGG" id="npy:NPRO_04290"/>
<gene>
    <name evidence="2" type="ORF">NPRO_04290</name>
</gene>
<dbReference type="EMBL" id="AP021858">
    <property type="protein sequence ID" value="BBO22834.1"/>
    <property type="molecule type" value="Genomic_DNA"/>
</dbReference>
<protein>
    <submittedName>
        <fullName evidence="2">Cupin domain-containing protein</fullName>
    </submittedName>
</protein>
<dbReference type="InterPro" id="IPR011051">
    <property type="entry name" value="RmlC_Cupin_sf"/>
</dbReference>
<sequence>MSAAVFKVEEIEADRPIDKLTRRRVFGSHMLWAHVQLAKGCVVQSHSHPNEQIAFVVTGSVLWKLGQPGSEDYREVVVEGGTAIHLPSDIPHGVEALEDSLVLDVLSPPGEMGVDRQGNS</sequence>
<dbReference type="PANTHER" id="PTHR40112">
    <property type="entry name" value="H2HPP ISOMERASE"/>
    <property type="match status" value="1"/>
</dbReference>
<evidence type="ECO:0000259" key="1">
    <source>
        <dbReference type="Pfam" id="PF07883"/>
    </source>
</evidence>